<reference evidence="3" key="1">
    <citation type="submission" date="2016-11" db="UniProtKB">
        <authorList>
            <consortium name="WormBaseParasite"/>
        </authorList>
    </citation>
    <scope>IDENTIFICATION</scope>
</reference>
<keyword evidence="2" id="KW-1185">Reference proteome</keyword>
<organism evidence="2 3">
    <name type="scientific">Steinernema glaseri</name>
    <dbReference type="NCBI Taxonomy" id="37863"/>
    <lineage>
        <taxon>Eukaryota</taxon>
        <taxon>Metazoa</taxon>
        <taxon>Ecdysozoa</taxon>
        <taxon>Nematoda</taxon>
        <taxon>Chromadorea</taxon>
        <taxon>Rhabditida</taxon>
        <taxon>Tylenchina</taxon>
        <taxon>Panagrolaimomorpha</taxon>
        <taxon>Strongyloidoidea</taxon>
        <taxon>Steinernematidae</taxon>
        <taxon>Steinernema</taxon>
    </lineage>
</organism>
<feature type="compositionally biased region" description="Polar residues" evidence="1">
    <location>
        <begin position="93"/>
        <end position="105"/>
    </location>
</feature>
<accession>A0A1I7ZSQ0</accession>
<dbReference type="Proteomes" id="UP000095287">
    <property type="component" value="Unplaced"/>
</dbReference>
<feature type="region of interest" description="Disordered" evidence="1">
    <location>
        <begin position="57"/>
        <end position="105"/>
    </location>
</feature>
<feature type="compositionally biased region" description="Basic and acidic residues" evidence="1">
    <location>
        <begin position="77"/>
        <end position="87"/>
    </location>
</feature>
<proteinExistence type="predicted"/>
<name>A0A1I7ZSQ0_9BILA</name>
<sequence>MLRKPTWKRWRERRRQELEAPLSAPLATDDCGDIEASTSEKKHFNFKRRVMKSRLGKSLSRFEERRNSLGKKQAKKKPSDAEKECHSAVEFGENSSVSNPDEQFV</sequence>
<evidence type="ECO:0000256" key="1">
    <source>
        <dbReference type="SAM" id="MobiDB-lite"/>
    </source>
</evidence>
<protein>
    <submittedName>
        <fullName evidence="3">LNP1 protein</fullName>
    </submittedName>
</protein>
<evidence type="ECO:0000313" key="3">
    <source>
        <dbReference type="WBParaSite" id="L893_g29437.t1"/>
    </source>
</evidence>
<evidence type="ECO:0000313" key="2">
    <source>
        <dbReference type="Proteomes" id="UP000095287"/>
    </source>
</evidence>
<dbReference type="WBParaSite" id="L893_g29437.t1">
    <property type="protein sequence ID" value="L893_g29437.t1"/>
    <property type="gene ID" value="L893_g29437"/>
</dbReference>
<dbReference type="AlphaFoldDB" id="A0A1I7ZSQ0"/>